<gene>
    <name evidence="2" type="ORF">RI138_22500</name>
</gene>
<keyword evidence="3" id="KW-1185">Reference proteome</keyword>
<feature type="transmembrane region" description="Helical" evidence="1">
    <location>
        <begin position="21"/>
        <end position="39"/>
    </location>
</feature>
<organism evidence="2 3">
    <name type="scientific">Streptomyces durocortorensis</name>
    <dbReference type="NCBI Taxonomy" id="2811104"/>
    <lineage>
        <taxon>Bacteria</taxon>
        <taxon>Bacillati</taxon>
        <taxon>Actinomycetota</taxon>
        <taxon>Actinomycetes</taxon>
        <taxon>Kitasatosporales</taxon>
        <taxon>Streptomycetaceae</taxon>
        <taxon>Streptomyces</taxon>
    </lineage>
</organism>
<dbReference type="EMBL" id="CP134500">
    <property type="protein sequence ID" value="WNF29370.1"/>
    <property type="molecule type" value="Genomic_DNA"/>
</dbReference>
<keyword evidence="1" id="KW-0472">Membrane</keyword>
<evidence type="ECO:0000256" key="1">
    <source>
        <dbReference type="SAM" id="Phobius"/>
    </source>
</evidence>
<protein>
    <submittedName>
        <fullName evidence="2">Uncharacterized protein</fullName>
    </submittedName>
</protein>
<evidence type="ECO:0000313" key="3">
    <source>
        <dbReference type="Proteomes" id="UP001303236"/>
    </source>
</evidence>
<proteinExistence type="predicted"/>
<sequence length="74" mass="8122">MHADEGVGVPSKNDEVRSLPYWLTLAVSLGVVFIGGQFFGFPWWLRLITVVAVTCLLEGVNQAVGRARAKKGRH</sequence>
<accession>A0ABY9W0M9</accession>
<evidence type="ECO:0000313" key="2">
    <source>
        <dbReference type="EMBL" id="WNF29370.1"/>
    </source>
</evidence>
<feature type="transmembrane region" description="Helical" evidence="1">
    <location>
        <begin position="45"/>
        <end position="64"/>
    </location>
</feature>
<dbReference type="Proteomes" id="UP001303236">
    <property type="component" value="Chromosome"/>
</dbReference>
<keyword evidence="1" id="KW-0812">Transmembrane</keyword>
<reference evidence="2 3" key="1">
    <citation type="submission" date="2023-09" db="EMBL/GenBank/DDBJ databases">
        <title>Genome completion map analysis of the actinomycetes C11-1.</title>
        <authorList>
            <person name="Qin P."/>
            <person name="Guan P."/>
        </authorList>
    </citation>
    <scope>NUCLEOTIDE SEQUENCE [LARGE SCALE GENOMIC DNA]</scope>
    <source>
        <strain evidence="2 3">C11-1</strain>
    </source>
</reference>
<name>A0ABY9W0M9_9ACTN</name>
<keyword evidence="1" id="KW-1133">Transmembrane helix</keyword>